<evidence type="ECO:0000313" key="1">
    <source>
        <dbReference type="EMBL" id="DAF47580.1"/>
    </source>
</evidence>
<reference evidence="1" key="1">
    <citation type="journal article" date="2021" name="Proc. Natl. Acad. Sci. U.S.A.">
        <title>A Catalog of Tens of Thousands of Viruses from Human Metagenomes Reveals Hidden Associations with Chronic Diseases.</title>
        <authorList>
            <person name="Tisza M.J."/>
            <person name="Buck C.B."/>
        </authorList>
    </citation>
    <scope>NUCLEOTIDE SEQUENCE</scope>
    <source>
        <strain evidence="1">CtByu2</strain>
    </source>
</reference>
<organism evidence="1">
    <name type="scientific">Myoviridae sp. ctByu2</name>
    <dbReference type="NCBI Taxonomy" id="2827668"/>
    <lineage>
        <taxon>Viruses</taxon>
        <taxon>Duplodnaviria</taxon>
        <taxon>Heunggongvirae</taxon>
        <taxon>Uroviricota</taxon>
        <taxon>Caudoviricetes</taxon>
    </lineage>
</organism>
<protein>
    <submittedName>
        <fullName evidence="1">Virion morphogenesis protein</fullName>
    </submittedName>
</protein>
<sequence length="152" mass="17673">MRKFPRLPKALLKTPPGFKKPKVSDFKTDMQHLGEEIAEDFKETVIANIEENNYNFENAPSTVKQKGSDTPLINTQELVDSIYREGTVVSVENTPRDDSPLTNLELAMVLEYGTKDRHIPARPVWRNTYRDFKEEAREKVEEFFKLQKSKKK</sequence>
<name>A0A8S5S956_9CAUD</name>
<proteinExistence type="predicted"/>
<dbReference type="EMBL" id="BK032557">
    <property type="protein sequence ID" value="DAF47580.1"/>
    <property type="molecule type" value="Genomic_DNA"/>
</dbReference>
<accession>A0A8S5S956</accession>